<keyword evidence="5 10" id="KW-0479">Metal-binding</keyword>
<comment type="function">
    <text evidence="10">Catalyzes the formation of S-adenosylmethionine (AdoMet) from methionine and ATP. The overall synthetic reaction is composed of two sequential steps, AdoMet formation and the subsequent tripolyphosphate hydrolysis which occurs prior to release of AdoMet from the enzyme.</text>
</comment>
<comment type="subunit">
    <text evidence="10">Homotetramer; dimer of dimers.</text>
</comment>
<feature type="binding site" description="in other chain" evidence="10">
    <location>
        <position position="55"/>
    </location>
    <ligand>
        <name>L-methionine</name>
        <dbReference type="ChEBI" id="CHEBI:57844"/>
        <note>ligand shared between two neighboring subunits</note>
    </ligand>
</feature>
<feature type="domain" description="S-adenosylmethionine synthetase N-terminal" evidence="13">
    <location>
        <begin position="3"/>
        <end position="100"/>
    </location>
</feature>
<comment type="subcellular location">
    <subcellularLocation>
        <location evidence="10 11">Cytoplasm</location>
    </subcellularLocation>
</comment>
<dbReference type="GO" id="GO:0005737">
    <property type="term" value="C:cytoplasm"/>
    <property type="evidence" value="ECO:0007669"/>
    <property type="project" value="UniProtKB-SubCell"/>
</dbReference>
<dbReference type="InterPro" id="IPR022630">
    <property type="entry name" value="S-AdoMet_synt_C"/>
</dbReference>
<dbReference type="EMBL" id="CP034791">
    <property type="protein sequence ID" value="AZT91058.1"/>
    <property type="molecule type" value="Genomic_DNA"/>
</dbReference>
<feature type="binding site" evidence="10">
    <location>
        <position position="16"/>
    </location>
    <ligand>
        <name>Mg(2+)</name>
        <dbReference type="ChEBI" id="CHEBI:18420"/>
    </ligand>
</feature>
<dbReference type="InterPro" id="IPR022628">
    <property type="entry name" value="S-AdoMet_synt_N"/>
</dbReference>
<keyword evidence="8 10" id="KW-0460">Magnesium</keyword>
<evidence type="ECO:0000256" key="8">
    <source>
        <dbReference type="ARBA" id="ARBA00022842"/>
    </source>
</evidence>
<evidence type="ECO:0000313" key="16">
    <source>
        <dbReference type="EMBL" id="AZT91058.1"/>
    </source>
</evidence>
<comment type="cofactor">
    <cofactor evidence="10">
        <name>Mg(2+)</name>
        <dbReference type="ChEBI" id="CHEBI:18420"/>
    </cofactor>
    <text evidence="10">Binds 2 divalent ions per subunit.</text>
</comment>
<dbReference type="GO" id="GO:0006730">
    <property type="term" value="P:one-carbon metabolic process"/>
    <property type="evidence" value="ECO:0007669"/>
    <property type="project" value="UniProtKB-KW"/>
</dbReference>
<accession>A0A3T0D7U8</accession>
<keyword evidence="17" id="KW-1185">Reference proteome</keyword>
<comment type="similarity">
    <text evidence="2 10 12">Belongs to the AdoMet synthase family.</text>
</comment>
<dbReference type="CDD" id="cd18079">
    <property type="entry name" value="S-AdoMet_synt"/>
    <property type="match status" value="1"/>
</dbReference>
<feature type="binding site" evidence="10">
    <location>
        <position position="276"/>
    </location>
    <ligand>
        <name>ATP</name>
        <dbReference type="ChEBI" id="CHEBI:30616"/>
        <note>ligand shared between two neighboring subunits</note>
    </ligand>
</feature>
<dbReference type="GO" id="GO:0004478">
    <property type="term" value="F:methionine adenosyltransferase activity"/>
    <property type="evidence" value="ECO:0007669"/>
    <property type="project" value="UniProtKB-UniRule"/>
</dbReference>
<gene>
    <name evidence="10" type="primary">metK</name>
    <name evidence="16" type="ORF">ELD05_10645</name>
</gene>
<sequence length="396" mass="43576">MRKLFTSESVTEGHPDKICDQISDAVLDAILEKDPYARVACEVAVTTGLVLVMGEITTKCYVDIPKIARDTIREIGYTRAKYGFDADTCAVITSIDEQSPDIAMGVDKALEAKLGEMTDDEIEAIGAGDQGMMFGFACDETPVLMPMPIYLAHKLARRLAYVRKEGILPYLRPDGKTQVTVEYEDDRPVKVDTIVVSTQHSPEVTHAQIEADVIEHVIKPIIPEGMLDNKTKIYINPTGRFVIGGPQGDSGLTGRKIIVDTYGGYARHGGGAFSGKDPTKVDRSATYAARYVAKNIVAAGLAKKCEVQLSYAIGVARPLSIRVDTFGTGKIDDEKIAEIVKRVFDLRPAAIIRDLDLRRPIYKKVAAYGHFGREDLDLPWERTDKVDIILKEAQNL</sequence>
<dbReference type="FunFam" id="3.30.300.10:FF:000004">
    <property type="entry name" value="S-adenosylmethionine synthase"/>
    <property type="match status" value="1"/>
</dbReference>
<keyword evidence="9 10" id="KW-0630">Potassium</keyword>
<keyword evidence="3 10" id="KW-0554">One-carbon metabolism</keyword>
<dbReference type="InterPro" id="IPR022636">
    <property type="entry name" value="S-AdoMet_synthetase_sfam"/>
</dbReference>
<reference evidence="16 17" key="1">
    <citation type="submission" date="2018-12" db="EMBL/GenBank/DDBJ databases">
        <title>Genome sequence from the cellulolytic species, Caldicellulosiruptor changbaiensis.</title>
        <authorList>
            <person name="Blumer-Schuette S.E."/>
            <person name="Mendoza C."/>
        </authorList>
    </citation>
    <scope>NUCLEOTIDE SEQUENCE [LARGE SCALE GENOMIC DNA]</scope>
    <source>
        <strain evidence="16 17">CBS-Z</strain>
    </source>
</reference>
<feature type="binding site" description="in other chain" evidence="10">
    <location>
        <position position="98"/>
    </location>
    <ligand>
        <name>L-methionine</name>
        <dbReference type="ChEBI" id="CHEBI:57844"/>
        <note>ligand shared between two neighboring subunits</note>
    </ligand>
</feature>
<feature type="binding site" evidence="10">
    <location>
        <position position="42"/>
    </location>
    <ligand>
        <name>K(+)</name>
        <dbReference type="ChEBI" id="CHEBI:29103"/>
    </ligand>
</feature>
<dbReference type="GO" id="GO:0000287">
    <property type="term" value="F:magnesium ion binding"/>
    <property type="evidence" value="ECO:0007669"/>
    <property type="project" value="UniProtKB-UniRule"/>
</dbReference>
<feature type="region of interest" description="Flexible loop" evidence="10">
    <location>
        <begin position="98"/>
        <end position="108"/>
    </location>
</feature>
<dbReference type="GO" id="GO:0005524">
    <property type="term" value="F:ATP binding"/>
    <property type="evidence" value="ECO:0007669"/>
    <property type="project" value="UniProtKB-UniRule"/>
</dbReference>
<evidence type="ECO:0000259" key="13">
    <source>
        <dbReference type="Pfam" id="PF00438"/>
    </source>
</evidence>
<evidence type="ECO:0000313" key="17">
    <source>
        <dbReference type="Proteomes" id="UP000282930"/>
    </source>
</evidence>
<comment type="cofactor">
    <cofactor evidence="10">
        <name>K(+)</name>
        <dbReference type="ChEBI" id="CHEBI:29103"/>
    </cofactor>
    <text evidence="10">Binds 1 potassium ion per subunit.</text>
</comment>
<dbReference type="Pfam" id="PF02773">
    <property type="entry name" value="S-AdoMet_synt_C"/>
    <property type="match status" value="1"/>
</dbReference>
<dbReference type="InterPro" id="IPR002133">
    <property type="entry name" value="S-AdoMet_synthetase"/>
</dbReference>
<evidence type="ECO:0000256" key="4">
    <source>
        <dbReference type="ARBA" id="ARBA00022679"/>
    </source>
</evidence>
<dbReference type="PANTHER" id="PTHR11964">
    <property type="entry name" value="S-ADENOSYLMETHIONINE SYNTHETASE"/>
    <property type="match status" value="1"/>
</dbReference>
<evidence type="ECO:0000256" key="5">
    <source>
        <dbReference type="ARBA" id="ARBA00022723"/>
    </source>
</evidence>
<dbReference type="RefSeq" id="WP_127352408.1">
    <property type="nucleotide sequence ID" value="NZ_CP034791.1"/>
</dbReference>
<feature type="binding site" evidence="10">
    <location>
        <position position="272"/>
    </location>
    <ligand>
        <name>ATP</name>
        <dbReference type="ChEBI" id="CHEBI:30616"/>
        <note>ligand shared between two neighboring subunits</note>
    </ligand>
</feature>
<dbReference type="GO" id="GO:0006556">
    <property type="term" value="P:S-adenosylmethionine biosynthetic process"/>
    <property type="evidence" value="ECO:0007669"/>
    <property type="project" value="UniProtKB-UniRule"/>
</dbReference>
<comment type="pathway">
    <text evidence="1 10">Amino-acid biosynthesis; S-adenosyl-L-methionine biosynthesis; S-adenosyl-L-methionine from L-methionine: step 1/1.</text>
</comment>
<evidence type="ECO:0000256" key="3">
    <source>
        <dbReference type="ARBA" id="ARBA00022563"/>
    </source>
</evidence>
<dbReference type="Pfam" id="PF02772">
    <property type="entry name" value="S-AdoMet_synt_M"/>
    <property type="match status" value="1"/>
</dbReference>
<feature type="binding site" evidence="10">
    <location>
        <position position="249"/>
    </location>
    <ligand>
        <name>L-methionine</name>
        <dbReference type="ChEBI" id="CHEBI:57844"/>
        <note>ligand shared between two neighboring subunits</note>
    </ligand>
</feature>
<organism evidence="16 17">
    <name type="scientific">Caldicellulosiruptor changbaiensis</name>
    <dbReference type="NCBI Taxonomy" id="1222016"/>
    <lineage>
        <taxon>Bacteria</taxon>
        <taxon>Bacillati</taxon>
        <taxon>Bacillota</taxon>
        <taxon>Bacillota incertae sedis</taxon>
        <taxon>Caldicellulosiruptorales</taxon>
        <taxon>Caldicellulosiruptoraceae</taxon>
        <taxon>Caldicellulosiruptor</taxon>
    </lineage>
</organism>
<dbReference type="SUPFAM" id="SSF55973">
    <property type="entry name" value="S-adenosylmethionine synthetase"/>
    <property type="match status" value="3"/>
</dbReference>
<comment type="catalytic activity">
    <reaction evidence="10">
        <text>L-methionine + ATP + H2O = S-adenosyl-L-methionine + phosphate + diphosphate</text>
        <dbReference type="Rhea" id="RHEA:21080"/>
        <dbReference type="ChEBI" id="CHEBI:15377"/>
        <dbReference type="ChEBI" id="CHEBI:30616"/>
        <dbReference type="ChEBI" id="CHEBI:33019"/>
        <dbReference type="ChEBI" id="CHEBI:43474"/>
        <dbReference type="ChEBI" id="CHEBI:57844"/>
        <dbReference type="ChEBI" id="CHEBI:59789"/>
        <dbReference type="EC" id="2.5.1.6"/>
    </reaction>
</comment>
<evidence type="ECO:0000256" key="6">
    <source>
        <dbReference type="ARBA" id="ARBA00022741"/>
    </source>
</evidence>
<evidence type="ECO:0000256" key="10">
    <source>
        <dbReference type="HAMAP-Rule" id="MF_00086"/>
    </source>
</evidence>
<evidence type="ECO:0000256" key="12">
    <source>
        <dbReference type="RuleBase" id="RU004462"/>
    </source>
</evidence>
<keyword evidence="7 10" id="KW-0067">ATP-binding</keyword>
<feature type="binding site" evidence="10">
    <location>
        <position position="249"/>
    </location>
    <ligand>
        <name>ATP</name>
        <dbReference type="ChEBI" id="CHEBI:30616"/>
        <note>ligand shared between two neighboring subunits</note>
    </ligand>
</feature>
<keyword evidence="6 10" id="KW-0547">Nucleotide-binding</keyword>
<dbReference type="NCBIfam" id="TIGR01034">
    <property type="entry name" value="metK"/>
    <property type="match status" value="1"/>
</dbReference>
<protein>
    <recommendedName>
        <fullName evidence="10">S-adenosylmethionine synthase</fullName>
        <shortName evidence="10">AdoMet synthase</shortName>
        <ecNumber evidence="10">2.5.1.6</ecNumber>
    </recommendedName>
    <alternativeName>
        <fullName evidence="10">MAT</fullName>
    </alternativeName>
    <alternativeName>
        <fullName evidence="10">Methionine adenosyltransferase</fullName>
    </alternativeName>
</protein>
<feature type="binding site" description="in other chain" evidence="10">
    <location>
        <begin position="255"/>
        <end position="256"/>
    </location>
    <ligand>
        <name>ATP</name>
        <dbReference type="ChEBI" id="CHEBI:30616"/>
        <note>ligand shared between two neighboring subunits</note>
    </ligand>
</feature>
<dbReference type="PIRSF" id="PIRSF000497">
    <property type="entry name" value="MAT"/>
    <property type="match status" value="1"/>
</dbReference>
<dbReference type="InterPro" id="IPR022631">
    <property type="entry name" value="ADOMET_SYNTHASE_CS"/>
</dbReference>
<evidence type="ECO:0000256" key="9">
    <source>
        <dbReference type="ARBA" id="ARBA00022958"/>
    </source>
</evidence>
<dbReference type="UniPathway" id="UPA00315">
    <property type="reaction ID" value="UER00080"/>
</dbReference>
<dbReference type="Pfam" id="PF00438">
    <property type="entry name" value="S-AdoMet_synt_N"/>
    <property type="match status" value="1"/>
</dbReference>
<dbReference type="Proteomes" id="UP000282930">
    <property type="component" value="Chromosome"/>
</dbReference>
<dbReference type="HAMAP" id="MF_00086">
    <property type="entry name" value="S_AdoMet_synth1"/>
    <property type="match status" value="1"/>
</dbReference>
<proteinExistence type="inferred from homology"/>
<dbReference type="PROSITE" id="PS00377">
    <property type="entry name" value="ADOMET_SYNTHASE_2"/>
    <property type="match status" value="1"/>
</dbReference>
<evidence type="ECO:0000256" key="11">
    <source>
        <dbReference type="RuleBase" id="RU000542"/>
    </source>
</evidence>
<feature type="binding site" description="in other chain" evidence="10">
    <location>
        <position position="280"/>
    </location>
    <ligand>
        <name>L-methionine</name>
        <dbReference type="ChEBI" id="CHEBI:57844"/>
        <note>ligand shared between two neighboring subunits</note>
    </ligand>
</feature>
<evidence type="ECO:0000256" key="2">
    <source>
        <dbReference type="ARBA" id="ARBA00009685"/>
    </source>
</evidence>
<feature type="domain" description="S-adenosylmethionine synthetase C-terminal" evidence="15">
    <location>
        <begin position="243"/>
        <end position="382"/>
    </location>
</feature>
<dbReference type="AlphaFoldDB" id="A0A3T0D7U8"/>
<feature type="binding site" description="in other chain" evidence="10">
    <location>
        <begin position="174"/>
        <end position="176"/>
    </location>
    <ligand>
        <name>ATP</name>
        <dbReference type="ChEBI" id="CHEBI:30616"/>
        <note>ligand shared between two neighboring subunits</note>
    </ligand>
</feature>
<dbReference type="KEGG" id="ccha:ELD05_10645"/>
<feature type="binding site" description="in other chain" evidence="10">
    <location>
        <position position="14"/>
    </location>
    <ligand>
        <name>ATP</name>
        <dbReference type="ChEBI" id="CHEBI:30616"/>
        <note>ligand shared between two neighboring subunits</note>
    </ligand>
</feature>
<name>A0A3T0D7U8_9FIRM</name>
<evidence type="ECO:0000259" key="15">
    <source>
        <dbReference type="Pfam" id="PF02773"/>
    </source>
</evidence>
<dbReference type="PROSITE" id="PS00376">
    <property type="entry name" value="ADOMET_SYNTHASE_1"/>
    <property type="match status" value="1"/>
</dbReference>
<evidence type="ECO:0000259" key="14">
    <source>
        <dbReference type="Pfam" id="PF02772"/>
    </source>
</evidence>
<dbReference type="FunFam" id="3.30.300.10:FF:000003">
    <property type="entry name" value="S-adenosylmethionine synthase"/>
    <property type="match status" value="1"/>
</dbReference>
<evidence type="ECO:0000256" key="1">
    <source>
        <dbReference type="ARBA" id="ARBA00005224"/>
    </source>
</evidence>
<feature type="domain" description="S-adenosylmethionine synthetase central" evidence="14">
    <location>
        <begin position="125"/>
        <end position="241"/>
    </location>
</feature>
<dbReference type="EC" id="2.5.1.6" evidence="10"/>
<feature type="binding site" description="in other chain" evidence="10">
    <location>
        <begin position="240"/>
        <end position="241"/>
    </location>
    <ligand>
        <name>ATP</name>
        <dbReference type="ChEBI" id="CHEBI:30616"/>
        <note>ligand shared between two neighboring subunits</note>
    </ligand>
</feature>
<evidence type="ECO:0000256" key="7">
    <source>
        <dbReference type="ARBA" id="ARBA00022840"/>
    </source>
</evidence>
<dbReference type="Gene3D" id="3.30.300.10">
    <property type="match status" value="3"/>
</dbReference>
<keyword evidence="4 10" id="KW-0808">Transferase</keyword>
<dbReference type="InterPro" id="IPR022629">
    <property type="entry name" value="S-AdoMet_synt_central"/>
</dbReference>
<keyword evidence="10" id="KW-0963">Cytoplasm</keyword>